<sequence length="922" mass="98498">MATGLGQWETTTKIHSVLKTIAQGEIERMRPASRLAEVTQINPSDKSVLVKFVGETNEVKVPYTSTAPANTGQWVRVGGTTHDRHVEDVIGTTDTEARLENNESHINSLMSSILGPSWSDDDDGESGGFVDQITDFFNGLGGGAEDTMELIRALADNPLGTLEDAKNKIGKMIESAFGLINPSRIPLLPASHVGKNEPNILANYTFESAITIETGGAWVWDGVEGRTAPGCAKTTANGTRKVLTSVEVKSDAGQSLDFEGYVKWDGVTATGNAFQLTAVTYTGESVVSETVIQSITNPAVSGGWTKLSGTHVIPEGITAVRLRIVVTSTTTAGTVWFDDLLLKKTGSIKQGLISNLIPDLSGLWTNFTNVFQFITGIPGATLTTLQTWIGQLKNILGGISIPGGSILPTLSQAINSTISGVQDFVQNLLDAIIKGIRRVPFVGGGIADVLSALTGFANKTEGDHQSLMDNVWTGATQPSSEVVVGKTDEEIRQAVAALKARAEAATAAQEMEFLSAVPLWQGLIPGGDVTTPLQGVNSEMTSTNTSNLMTLFRPRSSFPIERISFMGKVASGTNPLLWTAARLLLASYDEDTNMWRCVARSADFRTELGTTISWIHTTFLVPYVPRVGEDLAIIAKPYAGGTDGFAVSLMKNTPTGVGVNAYTIPPSSIHPRAITALVNGATTLTDVGDSVSGDDSAKLSSWTNGIVPFYHYSPDLGQVETYPPLYWFDDFNSFTVTESKYKKLTSTSLNATFSSGKMEFNGTTDGRQGILYTTPMNTDFMSVQADVVYDAVNYGETTCSVIGIHQDVNGVGGVHLTIDRTAGGSVVMRTGGSLSTPITGTTVRASIMSGHNPEGRWELFYDAPTSTYRVVHNGVGLGALTWTDGSNSIGRGKVRRYTMLNVGRASFQDSLGWDNLLIKDIT</sequence>
<evidence type="ECO:0000313" key="1">
    <source>
        <dbReference type="EMBL" id="AKJ72459.1"/>
    </source>
</evidence>
<dbReference type="RefSeq" id="YP_009189159.1">
    <property type="nucleotide sequence ID" value="NC_028673.1"/>
</dbReference>
<keyword evidence="2" id="KW-1185">Reference proteome</keyword>
<evidence type="ECO:0008006" key="3">
    <source>
        <dbReference type="Google" id="ProtNLM"/>
    </source>
</evidence>
<proteinExistence type="predicted"/>
<dbReference type="InterPro" id="IPR008979">
    <property type="entry name" value="Galactose-bd-like_sf"/>
</dbReference>
<dbReference type="Proteomes" id="UP000202743">
    <property type="component" value="Segment"/>
</dbReference>
<protein>
    <recommendedName>
        <fullName evidence="3">Minor tail protein</fullName>
    </recommendedName>
</protein>
<dbReference type="Gene3D" id="2.60.120.260">
    <property type="entry name" value="Galactose-binding domain-like"/>
    <property type="match status" value="1"/>
</dbReference>
<name>A0A0K0N6A7_9CAUD</name>
<dbReference type="GeneID" id="26517382"/>
<reference evidence="1 2" key="1">
    <citation type="journal article" date="2015" name="PLoS ONE">
        <title>Lysis to Kill: Evaluation of the Lytic Abilities, and Genomics of Nine Bacteriophages Infective for Gordonia spp. and Their Potential Use in Activated Sludge Foam Biocontrol.</title>
        <authorList>
            <person name="Dyson Z.A."/>
            <person name="Tucci J."/>
            <person name="Seviour R.J."/>
            <person name="Petrovski S."/>
        </authorList>
    </citation>
    <scope>NUCLEOTIDE SEQUENCE [LARGE SCALE GENOMIC DNA]</scope>
</reference>
<dbReference type="KEGG" id="vg:26517382"/>
<evidence type="ECO:0000313" key="2">
    <source>
        <dbReference type="Proteomes" id="UP000202743"/>
    </source>
</evidence>
<accession>A0A0K0N6A7</accession>
<dbReference type="SUPFAM" id="SSF49785">
    <property type="entry name" value="Galactose-binding domain-like"/>
    <property type="match status" value="1"/>
</dbReference>
<organism evidence="1 2">
    <name type="scientific">Gordonia phage GMA7</name>
    <dbReference type="NCBI Taxonomy" id="1647286"/>
    <lineage>
        <taxon>Viruses</taxon>
        <taxon>Duplodnaviria</taxon>
        <taxon>Heunggongvirae</taxon>
        <taxon>Uroviricota</taxon>
        <taxon>Caudoviricetes</taxon>
        <taxon>Getseptimavirus</taxon>
        <taxon>Getseptimavirus GMA7</taxon>
    </lineage>
</organism>
<dbReference type="EMBL" id="KR063278">
    <property type="protein sequence ID" value="AKJ72459.1"/>
    <property type="molecule type" value="Genomic_DNA"/>
</dbReference>
<gene>
    <name evidence="1" type="ORF">GMA7_22</name>
</gene>
<dbReference type="OrthoDB" id="13157at10239"/>